<dbReference type="GO" id="GO:0005930">
    <property type="term" value="C:axoneme"/>
    <property type="evidence" value="ECO:0007669"/>
    <property type="project" value="UniProtKB-SubCell"/>
</dbReference>
<gene>
    <name evidence="5" type="ORF">COHA_002148</name>
</gene>
<dbReference type="Proteomes" id="UP001205105">
    <property type="component" value="Unassembled WGS sequence"/>
</dbReference>
<evidence type="ECO:0000256" key="1">
    <source>
        <dbReference type="ARBA" id="ARBA00004430"/>
    </source>
</evidence>
<dbReference type="EMBL" id="JADXDR010000032">
    <property type="protein sequence ID" value="KAI7844350.1"/>
    <property type="molecule type" value="Genomic_DNA"/>
</dbReference>
<dbReference type="InterPro" id="IPR006553">
    <property type="entry name" value="Leu-rich_rpt_Cys-con_subtyp"/>
</dbReference>
<evidence type="ECO:0000256" key="2">
    <source>
        <dbReference type="ARBA" id="ARBA00022737"/>
    </source>
</evidence>
<dbReference type="SMART" id="SM00367">
    <property type="entry name" value="LRR_CC"/>
    <property type="match status" value="5"/>
</dbReference>
<dbReference type="SMART" id="SM00368">
    <property type="entry name" value="LRR_RI"/>
    <property type="match status" value="6"/>
</dbReference>
<evidence type="ECO:0000313" key="5">
    <source>
        <dbReference type="EMBL" id="KAI7844350.1"/>
    </source>
</evidence>
<dbReference type="PANTHER" id="PTHR13318:SF190">
    <property type="entry name" value="PARTNER OF PAIRED, ISOFORM B"/>
    <property type="match status" value="1"/>
</dbReference>
<evidence type="ECO:0000259" key="4">
    <source>
        <dbReference type="Pfam" id="PF23598"/>
    </source>
</evidence>
<dbReference type="Pfam" id="PF23598">
    <property type="entry name" value="LRR_14"/>
    <property type="match status" value="1"/>
</dbReference>
<comment type="caution">
    <text evidence="5">The sequence shown here is derived from an EMBL/GenBank/DDBJ whole genome shotgun (WGS) entry which is preliminary data.</text>
</comment>
<feature type="region of interest" description="Disordered" evidence="3">
    <location>
        <begin position="610"/>
        <end position="632"/>
    </location>
</feature>
<reference evidence="5" key="1">
    <citation type="submission" date="2020-11" db="EMBL/GenBank/DDBJ databases">
        <title>Chlorella ohadii genome sequencing and assembly.</title>
        <authorList>
            <person name="Murik O."/>
            <person name="Treves H."/>
            <person name="Kedem I."/>
            <person name="Shotland Y."/>
            <person name="Kaplan A."/>
        </authorList>
    </citation>
    <scope>NUCLEOTIDE SEQUENCE</scope>
    <source>
        <strain evidence="5">1</strain>
    </source>
</reference>
<name>A0AAD5DY49_9CHLO</name>
<sequence length="632" mass="65514">MLPGQSTICRLILHETAACICDAAAAVLPLPSAAAPPTPYCPLQAAIDDEYWRVQRRQLACLPEGPANELLQALLEQRRIAPPQLELFRHSATSVCLSGPAINPAWLAALGSFSALHELRLQRCTKLRDAALQQLVPLAPGLRVLDLQGCTGLSDGAAAALAQLTSLVDLSLAGTGMGEAAVAHIVPALTQLTALDLGDLPLGDSCCAALAGLPQLRRLRLASTAVGDGGMGALEVLPALTSLDVSFTEVHAPPALTTLRQLSMVHCALGAADVSPQEAVWLQIGCTLPHLEELELASTTLLPPNGDRLLRQLVSGAAGSLRRLDLHSSAFGGDLSMLAAASGLTWLNLAGTRVADRDLADLAPLPLRWLSLADTAVGDQGVSQLLAMPLRELNLSNTQAGDSSWPVLAQLPLEKLDLSLSKVTCSSLPEGHASFPVLANLTSLSLLGTAVDDRGCRHLASALPQLRELSLGSKALEALHVVDSSITDPGLLRALPRCPTLRRFLLYGCWLASEAGLQVAAAAAVQAGGELGEVLRDREPVAIPAGSKAGGTGTPAAAPSRPGSGISTAESPAVRRRSSAAGRLTAQVLEHDERLAYSRDELLQLGAATGAPGSAAAQLRASLPPDLRSPGQ</sequence>
<dbReference type="InterPro" id="IPR032675">
    <property type="entry name" value="LRR_dom_sf"/>
</dbReference>
<dbReference type="SUPFAM" id="SSF52047">
    <property type="entry name" value="RNI-like"/>
    <property type="match status" value="2"/>
</dbReference>
<evidence type="ECO:0000313" key="6">
    <source>
        <dbReference type="Proteomes" id="UP001205105"/>
    </source>
</evidence>
<dbReference type="AlphaFoldDB" id="A0AAD5DY49"/>
<feature type="region of interest" description="Disordered" evidence="3">
    <location>
        <begin position="543"/>
        <end position="585"/>
    </location>
</feature>
<keyword evidence="6" id="KW-1185">Reference proteome</keyword>
<accession>A0AAD5DY49</accession>
<feature type="domain" description="Disease resistance R13L4/SHOC-2-like LRR" evidence="4">
    <location>
        <begin position="142"/>
        <end position="375"/>
    </location>
</feature>
<protein>
    <recommendedName>
        <fullName evidence="4">Disease resistance R13L4/SHOC-2-like LRR domain-containing protein</fullName>
    </recommendedName>
</protein>
<dbReference type="Gene3D" id="3.80.10.10">
    <property type="entry name" value="Ribonuclease Inhibitor"/>
    <property type="match status" value="3"/>
</dbReference>
<keyword evidence="2" id="KW-0677">Repeat</keyword>
<dbReference type="GO" id="GO:0031146">
    <property type="term" value="P:SCF-dependent proteasomal ubiquitin-dependent protein catabolic process"/>
    <property type="evidence" value="ECO:0007669"/>
    <property type="project" value="TreeGrafter"/>
</dbReference>
<evidence type="ECO:0000256" key="3">
    <source>
        <dbReference type="SAM" id="MobiDB-lite"/>
    </source>
</evidence>
<dbReference type="GO" id="GO:0019005">
    <property type="term" value="C:SCF ubiquitin ligase complex"/>
    <property type="evidence" value="ECO:0007669"/>
    <property type="project" value="TreeGrafter"/>
</dbReference>
<dbReference type="InterPro" id="IPR055414">
    <property type="entry name" value="LRR_R13L4/SHOC2-like"/>
</dbReference>
<dbReference type="PANTHER" id="PTHR13318">
    <property type="entry name" value="PARTNER OF PAIRED, ISOFORM B-RELATED"/>
    <property type="match status" value="1"/>
</dbReference>
<feature type="compositionally biased region" description="Low complexity" evidence="3">
    <location>
        <begin position="554"/>
        <end position="567"/>
    </location>
</feature>
<proteinExistence type="predicted"/>
<organism evidence="5 6">
    <name type="scientific">Chlorella ohadii</name>
    <dbReference type="NCBI Taxonomy" id="2649997"/>
    <lineage>
        <taxon>Eukaryota</taxon>
        <taxon>Viridiplantae</taxon>
        <taxon>Chlorophyta</taxon>
        <taxon>core chlorophytes</taxon>
        <taxon>Trebouxiophyceae</taxon>
        <taxon>Chlorellales</taxon>
        <taxon>Chlorellaceae</taxon>
        <taxon>Chlorella clade</taxon>
        <taxon>Chlorella</taxon>
    </lineage>
</organism>
<comment type="subcellular location">
    <subcellularLocation>
        <location evidence="1">Cytoplasm</location>
        <location evidence="1">Cytoskeleton</location>
        <location evidence="1">Cilium axoneme</location>
    </subcellularLocation>
</comment>